<dbReference type="Pfam" id="PF11149">
    <property type="entry name" value="DUF2924"/>
    <property type="match status" value="1"/>
</dbReference>
<evidence type="ECO:0008006" key="4">
    <source>
        <dbReference type="Google" id="ProtNLM"/>
    </source>
</evidence>
<organism evidence="2 3">
    <name type="scientific">Methylopila jiangsuensis</name>
    <dbReference type="NCBI Taxonomy" id="586230"/>
    <lineage>
        <taxon>Bacteria</taxon>
        <taxon>Pseudomonadati</taxon>
        <taxon>Pseudomonadota</taxon>
        <taxon>Alphaproteobacteria</taxon>
        <taxon>Hyphomicrobiales</taxon>
        <taxon>Methylopilaceae</taxon>
        <taxon>Methylopila</taxon>
    </lineage>
</organism>
<proteinExistence type="predicted"/>
<dbReference type="EMBL" id="BSFK01000007">
    <property type="protein sequence ID" value="GLK76460.1"/>
    <property type="molecule type" value="Genomic_DNA"/>
</dbReference>
<comment type="caution">
    <text evidence="2">The sequence shown here is derived from an EMBL/GenBank/DDBJ whole genome shotgun (WGS) entry which is preliminary data.</text>
</comment>
<reference evidence="2" key="2">
    <citation type="submission" date="2023-01" db="EMBL/GenBank/DDBJ databases">
        <authorList>
            <person name="Sun Q."/>
            <person name="Evtushenko L."/>
        </authorList>
    </citation>
    <scope>NUCLEOTIDE SEQUENCE</scope>
    <source>
        <strain evidence="2">VKM B-2555</strain>
    </source>
</reference>
<dbReference type="InterPro" id="IPR021322">
    <property type="entry name" value="DUF2924"/>
</dbReference>
<protein>
    <recommendedName>
        <fullName evidence="4">DUF2924 domain-containing protein</fullName>
    </recommendedName>
</protein>
<sequence>MTVLAEGFEYDGKTYASLTPIARTITGAHWSGPRFFGLVQRRPSGREREGASTLLDSVPATPAPLREER</sequence>
<keyword evidence="3" id="KW-1185">Reference proteome</keyword>
<evidence type="ECO:0000313" key="3">
    <source>
        <dbReference type="Proteomes" id="UP001143364"/>
    </source>
</evidence>
<reference evidence="2" key="1">
    <citation type="journal article" date="2014" name="Int. J. Syst. Evol. Microbiol.">
        <title>Complete genome sequence of Corynebacterium casei LMG S-19264T (=DSM 44701T), isolated from a smear-ripened cheese.</title>
        <authorList>
            <consortium name="US DOE Joint Genome Institute (JGI-PGF)"/>
            <person name="Walter F."/>
            <person name="Albersmeier A."/>
            <person name="Kalinowski J."/>
            <person name="Ruckert C."/>
        </authorList>
    </citation>
    <scope>NUCLEOTIDE SEQUENCE</scope>
    <source>
        <strain evidence="2">VKM B-2555</strain>
    </source>
</reference>
<gene>
    <name evidence="2" type="ORF">GCM10008171_17140</name>
</gene>
<feature type="region of interest" description="Disordered" evidence="1">
    <location>
        <begin position="42"/>
        <end position="69"/>
    </location>
</feature>
<accession>A0A9W6JIJ3</accession>
<name>A0A9W6JIJ3_9HYPH</name>
<evidence type="ECO:0000256" key="1">
    <source>
        <dbReference type="SAM" id="MobiDB-lite"/>
    </source>
</evidence>
<dbReference type="Proteomes" id="UP001143364">
    <property type="component" value="Unassembled WGS sequence"/>
</dbReference>
<evidence type="ECO:0000313" key="2">
    <source>
        <dbReference type="EMBL" id="GLK76460.1"/>
    </source>
</evidence>
<dbReference type="AlphaFoldDB" id="A0A9W6JIJ3"/>